<name>A0ABT2K294_9ACTN</name>
<dbReference type="InterPro" id="IPR002575">
    <property type="entry name" value="Aminoglycoside_PTrfase"/>
</dbReference>
<proteinExistence type="predicted"/>
<dbReference type="InterPro" id="IPR011009">
    <property type="entry name" value="Kinase-like_dom_sf"/>
</dbReference>
<organism evidence="2 3">
    <name type="scientific">Streptomyces gossypii</name>
    <dbReference type="NCBI Taxonomy" id="2883101"/>
    <lineage>
        <taxon>Bacteria</taxon>
        <taxon>Bacillati</taxon>
        <taxon>Actinomycetota</taxon>
        <taxon>Actinomycetes</taxon>
        <taxon>Kitasatosporales</taxon>
        <taxon>Streptomycetaceae</taxon>
        <taxon>Streptomyces</taxon>
    </lineage>
</organism>
<feature type="domain" description="Aminoglycoside phosphotransferase" evidence="1">
    <location>
        <begin position="181"/>
        <end position="371"/>
    </location>
</feature>
<protein>
    <submittedName>
        <fullName evidence="2">Phosphotransferase</fullName>
    </submittedName>
</protein>
<dbReference type="EMBL" id="JAJAGO010000017">
    <property type="protein sequence ID" value="MCT2594018.1"/>
    <property type="molecule type" value="Genomic_DNA"/>
</dbReference>
<comment type="caution">
    <text evidence="2">The sequence shown here is derived from an EMBL/GenBank/DDBJ whole genome shotgun (WGS) entry which is preliminary data.</text>
</comment>
<dbReference type="SUPFAM" id="SSF56112">
    <property type="entry name" value="Protein kinase-like (PK-like)"/>
    <property type="match status" value="1"/>
</dbReference>
<dbReference type="Proteomes" id="UP001156389">
    <property type="component" value="Unassembled WGS sequence"/>
</dbReference>
<dbReference type="Pfam" id="PF01636">
    <property type="entry name" value="APH"/>
    <property type="match status" value="1"/>
</dbReference>
<evidence type="ECO:0000313" key="2">
    <source>
        <dbReference type="EMBL" id="MCT2594018.1"/>
    </source>
</evidence>
<keyword evidence="3" id="KW-1185">Reference proteome</keyword>
<reference evidence="2 3" key="1">
    <citation type="submission" date="2021-10" db="EMBL/GenBank/DDBJ databases">
        <title>Streptomyces gossypii sp. nov., isolated from soil collected from cotton field.</title>
        <authorList>
            <person name="Ge X."/>
            <person name="Chen X."/>
            <person name="Liu W."/>
        </authorList>
    </citation>
    <scope>NUCLEOTIDE SEQUENCE [LARGE SCALE GENOMIC DNA]</scope>
    <source>
        <strain evidence="2 3">N2-109</strain>
    </source>
</reference>
<evidence type="ECO:0000313" key="3">
    <source>
        <dbReference type="Proteomes" id="UP001156389"/>
    </source>
</evidence>
<evidence type="ECO:0000259" key="1">
    <source>
        <dbReference type="Pfam" id="PF01636"/>
    </source>
</evidence>
<dbReference type="RefSeq" id="WP_260221317.1">
    <property type="nucleotide sequence ID" value="NZ_JAJAGO010000017.1"/>
</dbReference>
<gene>
    <name evidence="2" type="ORF">LHJ74_29610</name>
</gene>
<sequence>MTEGRPASAAELAALYASLRNSDPALDTVRPTLVVVEPFHGARLATRLAERLRPFGVGVTSLAEAEGLSRSTVYLLGSTLHGWCLDRSGEPDGGDEERDFAAVGEVVEAARLRTWAAATLPEPVFTRTHRPGSDSTGVIQFNAGKEIVAKIGGLDVIEPERQFVSRTNDELTRAGCEPLFPRLYGIHTEGSQAASLMEAAGPADLTDQLFEDAARTKLRADAVGTLMPYLDQLSSWYRLTATPRQPTVGDYLYRERFHALRDFPAFRSTFHAFFPDADLDEALGADVLLPDGVKLRGYTEASEWLNLATPSLLPRSGSSAHGDVNLTNMLRRTGGGPVLIDPRTLWEGRDRPDVGYGDPVFDLATLLHGLLPMAAVLEAAHSGTAERLFATDVAVRAGGGPHDLSSLRLPLRFSDELLAVERQLITCSPGDEPPERVRCRLYLGAASSLGGWLKYEHSMRTRYAWLATYAYMLWYVERARTVYEKNSLQEGCT</sequence>
<accession>A0ABT2K294</accession>